<evidence type="ECO:0000313" key="3">
    <source>
        <dbReference type="Proteomes" id="UP001202831"/>
    </source>
</evidence>
<protein>
    <submittedName>
        <fullName evidence="2">Thioredoxin family protein</fullName>
    </submittedName>
</protein>
<organism evidence="2 3">
    <name type="scientific">Shewanella corallii</name>
    <dbReference type="NCBI Taxonomy" id="560080"/>
    <lineage>
        <taxon>Bacteria</taxon>
        <taxon>Pseudomonadati</taxon>
        <taxon>Pseudomonadota</taxon>
        <taxon>Gammaproteobacteria</taxon>
        <taxon>Alteromonadales</taxon>
        <taxon>Shewanellaceae</taxon>
        <taxon>Shewanella</taxon>
    </lineage>
</organism>
<accession>A0ABT0N3L8</accession>
<gene>
    <name evidence="2" type="ORF">L2725_02705</name>
</gene>
<keyword evidence="1" id="KW-0472">Membrane</keyword>
<keyword evidence="3" id="KW-1185">Reference proteome</keyword>
<dbReference type="EMBL" id="JAKIKT010000001">
    <property type="protein sequence ID" value="MCL2912700.1"/>
    <property type="molecule type" value="Genomic_DNA"/>
</dbReference>
<dbReference type="Proteomes" id="UP001202831">
    <property type="component" value="Unassembled WGS sequence"/>
</dbReference>
<dbReference type="SUPFAM" id="SSF52833">
    <property type="entry name" value="Thioredoxin-like"/>
    <property type="match status" value="1"/>
</dbReference>
<dbReference type="InterPro" id="IPR036249">
    <property type="entry name" value="Thioredoxin-like_sf"/>
</dbReference>
<evidence type="ECO:0000313" key="2">
    <source>
        <dbReference type="EMBL" id="MCL2912700.1"/>
    </source>
</evidence>
<proteinExistence type="predicted"/>
<reference evidence="2 3" key="1">
    <citation type="submission" date="2022-01" db="EMBL/GenBank/DDBJ databases">
        <title>Whole genome-based taxonomy of the Shewanellaceae.</title>
        <authorList>
            <person name="Martin-Rodriguez A.J."/>
        </authorList>
    </citation>
    <scope>NUCLEOTIDE SEQUENCE [LARGE SCALE GENOMIC DNA]</scope>
    <source>
        <strain evidence="2 3">DSM 21332</strain>
    </source>
</reference>
<feature type="transmembrane region" description="Helical" evidence="1">
    <location>
        <begin position="33"/>
        <end position="53"/>
    </location>
</feature>
<dbReference type="Pfam" id="PF13899">
    <property type="entry name" value="Thioredoxin_7"/>
    <property type="match status" value="1"/>
</dbReference>
<sequence length="179" mass="20106">MMANMSWALTAIFSILLCLLVWQKIRGKQIPVFALIMLGLFTLSFGLVANFVNRGEDYTAWQRLQWQELQPQRIDALVAQGKTVVIDVTADWCFACRKNTIEVLRREPVVEALEADNIVLMLADMTKPHPVAEQYLTQRGIASVPYNIIFSPAHPEGMELPAELTFHNFMAALAANSQG</sequence>
<dbReference type="Gene3D" id="3.40.30.10">
    <property type="entry name" value="Glutaredoxin"/>
    <property type="match status" value="1"/>
</dbReference>
<dbReference type="PANTHER" id="PTHR32234">
    <property type="entry name" value="THIOL:DISULFIDE INTERCHANGE PROTEIN DSBD"/>
    <property type="match status" value="1"/>
</dbReference>
<name>A0ABT0N3L8_9GAMM</name>
<keyword evidence="1" id="KW-1133">Transmembrane helix</keyword>
<dbReference type="RefSeq" id="WP_249247521.1">
    <property type="nucleotide sequence ID" value="NZ_JAKIKT010000001.1"/>
</dbReference>
<evidence type="ECO:0000256" key="1">
    <source>
        <dbReference type="SAM" id="Phobius"/>
    </source>
</evidence>
<keyword evidence="1" id="KW-0812">Transmembrane</keyword>
<comment type="caution">
    <text evidence="2">The sequence shown here is derived from an EMBL/GenBank/DDBJ whole genome shotgun (WGS) entry which is preliminary data.</text>
</comment>